<organism evidence="2 3">
    <name type="scientific">Suillus subaureus</name>
    <dbReference type="NCBI Taxonomy" id="48587"/>
    <lineage>
        <taxon>Eukaryota</taxon>
        <taxon>Fungi</taxon>
        <taxon>Dikarya</taxon>
        <taxon>Basidiomycota</taxon>
        <taxon>Agaricomycotina</taxon>
        <taxon>Agaricomycetes</taxon>
        <taxon>Agaricomycetidae</taxon>
        <taxon>Boletales</taxon>
        <taxon>Suillineae</taxon>
        <taxon>Suillaceae</taxon>
        <taxon>Suillus</taxon>
    </lineage>
</organism>
<dbReference type="EMBL" id="JABBWG010000098">
    <property type="protein sequence ID" value="KAG1801199.1"/>
    <property type="molecule type" value="Genomic_DNA"/>
</dbReference>
<dbReference type="RefSeq" id="XP_041186033.1">
    <property type="nucleotide sequence ID" value="XM_041331958.1"/>
</dbReference>
<sequence>MHHACHVCGDSDAPYCCEDCFSVNLFCCSCMITLHQNLLLHRVKKWQDGYFHSATLKQLGLCIQLGDHAEQLCHNPKPARNNNFVIIDVHGIHKVALDFCDCTNASSHYRQLLHRQLYPATSTDPRTAATFAVLEHFHLLSFESKGPAYEFYHSLAC</sequence>
<dbReference type="AlphaFoldDB" id="A0A9P7DR99"/>
<dbReference type="GeneID" id="64625975"/>
<dbReference type="Pfam" id="PF18803">
    <property type="entry name" value="CxC2"/>
    <property type="match status" value="1"/>
</dbReference>
<name>A0A9P7DR99_9AGAM</name>
<accession>A0A9P7DR99</accession>
<evidence type="ECO:0000313" key="3">
    <source>
        <dbReference type="Proteomes" id="UP000807769"/>
    </source>
</evidence>
<dbReference type="Proteomes" id="UP000807769">
    <property type="component" value="Unassembled WGS sequence"/>
</dbReference>
<dbReference type="InterPro" id="IPR041457">
    <property type="entry name" value="CxC2_KDZ-assoc"/>
</dbReference>
<evidence type="ECO:0000313" key="2">
    <source>
        <dbReference type="EMBL" id="KAG1801199.1"/>
    </source>
</evidence>
<keyword evidence="3" id="KW-1185">Reference proteome</keyword>
<feature type="domain" description="CxC2-like cysteine cluster KDZ transposase-associated" evidence="1">
    <location>
        <begin position="56"/>
        <end position="156"/>
    </location>
</feature>
<proteinExistence type="predicted"/>
<reference evidence="2" key="1">
    <citation type="journal article" date="2020" name="New Phytol.">
        <title>Comparative genomics reveals dynamic genome evolution in host specialist ectomycorrhizal fungi.</title>
        <authorList>
            <person name="Lofgren L.A."/>
            <person name="Nguyen N.H."/>
            <person name="Vilgalys R."/>
            <person name="Ruytinx J."/>
            <person name="Liao H.L."/>
            <person name="Branco S."/>
            <person name="Kuo A."/>
            <person name="LaButti K."/>
            <person name="Lipzen A."/>
            <person name="Andreopoulos W."/>
            <person name="Pangilinan J."/>
            <person name="Riley R."/>
            <person name="Hundley H."/>
            <person name="Na H."/>
            <person name="Barry K."/>
            <person name="Grigoriev I.V."/>
            <person name="Stajich J.E."/>
            <person name="Kennedy P.G."/>
        </authorList>
    </citation>
    <scope>NUCLEOTIDE SEQUENCE</scope>
    <source>
        <strain evidence="2">MN1</strain>
    </source>
</reference>
<evidence type="ECO:0000259" key="1">
    <source>
        <dbReference type="Pfam" id="PF18803"/>
    </source>
</evidence>
<dbReference type="OrthoDB" id="2682806at2759"/>
<gene>
    <name evidence="2" type="ORF">BJ212DRAFT_1286743</name>
</gene>
<protein>
    <recommendedName>
        <fullName evidence="1">CxC2-like cysteine cluster KDZ transposase-associated domain-containing protein</fullName>
    </recommendedName>
</protein>
<comment type="caution">
    <text evidence="2">The sequence shown here is derived from an EMBL/GenBank/DDBJ whole genome shotgun (WGS) entry which is preliminary data.</text>
</comment>